<feature type="binding site" evidence="8">
    <location>
        <position position="8"/>
    </location>
    <ligand>
        <name>Mg(2+)</name>
        <dbReference type="ChEBI" id="CHEBI:18420"/>
    </ligand>
</feature>
<sequence>MVLGVGIDIIEIRRIDSAIKRNKNFLDKLFTDKEIEYFKSRKLRTEFIAGRFAAKEAISKALGTGFRGFSLKDIEIQNDDLGKPIVYLKNNAQKKANSFGKYKIHLSISHSEDNAVAYALMEVF</sequence>
<dbReference type="GO" id="GO:0000287">
    <property type="term" value="F:magnesium ion binding"/>
    <property type="evidence" value="ECO:0007669"/>
    <property type="project" value="UniProtKB-UniRule"/>
</dbReference>
<dbReference type="InterPro" id="IPR002582">
    <property type="entry name" value="ACPS"/>
</dbReference>
<comment type="subcellular location">
    <subcellularLocation>
        <location evidence="8">Cytoplasm</location>
    </subcellularLocation>
</comment>
<keyword evidence="5 8" id="KW-0460">Magnesium</keyword>
<evidence type="ECO:0000256" key="5">
    <source>
        <dbReference type="ARBA" id="ARBA00022842"/>
    </source>
</evidence>
<dbReference type="Proteomes" id="UP000473885">
    <property type="component" value="Unassembled WGS sequence"/>
</dbReference>
<dbReference type="InterPro" id="IPR008278">
    <property type="entry name" value="4-PPantetheinyl_Trfase_dom"/>
</dbReference>
<dbReference type="SUPFAM" id="SSF56214">
    <property type="entry name" value="4'-phosphopantetheinyl transferase"/>
    <property type="match status" value="1"/>
</dbReference>
<evidence type="ECO:0000259" key="9">
    <source>
        <dbReference type="Pfam" id="PF01648"/>
    </source>
</evidence>
<dbReference type="GO" id="GO:0008897">
    <property type="term" value="F:holo-[acyl-carrier-protein] synthase activity"/>
    <property type="evidence" value="ECO:0007669"/>
    <property type="project" value="UniProtKB-UniRule"/>
</dbReference>
<organism evidence="10 11">
    <name type="scientific">Clostridium niameyense</name>
    <dbReference type="NCBI Taxonomy" id="1622073"/>
    <lineage>
        <taxon>Bacteria</taxon>
        <taxon>Bacillati</taxon>
        <taxon>Bacillota</taxon>
        <taxon>Clostridia</taxon>
        <taxon>Eubacteriales</taxon>
        <taxon>Clostridiaceae</taxon>
        <taxon>Clostridium</taxon>
    </lineage>
</organism>
<accession>A0A6M0R8Z0</accession>
<dbReference type="Gene3D" id="3.90.470.20">
    <property type="entry name" value="4'-phosphopantetheinyl transferase domain"/>
    <property type="match status" value="1"/>
</dbReference>
<comment type="catalytic activity">
    <reaction evidence="8">
        <text>apo-[ACP] + CoA = holo-[ACP] + adenosine 3',5'-bisphosphate + H(+)</text>
        <dbReference type="Rhea" id="RHEA:12068"/>
        <dbReference type="Rhea" id="RHEA-COMP:9685"/>
        <dbReference type="Rhea" id="RHEA-COMP:9690"/>
        <dbReference type="ChEBI" id="CHEBI:15378"/>
        <dbReference type="ChEBI" id="CHEBI:29999"/>
        <dbReference type="ChEBI" id="CHEBI:57287"/>
        <dbReference type="ChEBI" id="CHEBI:58343"/>
        <dbReference type="ChEBI" id="CHEBI:64479"/>
        <dbReference type="EC" id="2.7.8.7"/>
    </reaction>
</comment>
<comment type="similarity">
    <text evidence="8">Belongs to the P-Pant transferase superfamily. AcpS family.</text>
</comment>
<dbReference type="EMBL" id="SXDP01000003">
    <property type="protein sequence ID" value="NEZ46711.1"/>
    <property type="molecule type" value="Genomic_DNA"/>
</dbReference>
<evidence type="ECO:0000256" key="6">
    <source>
        <dbReference type="ARBA" id="ARBA00023098"/>
    </source>
</evidence>
<evidence type="ECO:0000313" key="10">
    <source>
        <dbReference type="EMBL" id="NEZ46711.1"/>
    </source>
</evidence>
<feature type="domain" description="4'-phosphopantetheinyl transferase" evidence="9">
    <location>
        <begin position="4"/>
        <end position="112"/>
    </location>
</feature>
<dbReference type="NCBIfam" id="NF000832">
    <property type="entry name" value="PRK00070.3-2"/>
    <property type="match status" value="1"/>
</dbReference>
<comment type="function">
    <text evidence="8">Transfers the 4'-phosphopantetheine moiety from coenzyme A to a Ser of acyl-carrier-protein.</text>
</comment>
<dbReference type="InterPro" id="IPR037143">
    <property type="entry name" value="4-PPantetheinyl_Trfase_dom_sf"/>
</dbReference>
<dbReference type="AlphaFoldDB" id="A0A6M0R8Z0"/>
<protein>
    <recommendedName>
        <fullName evidence="8">Holo-[acyl-carrier-protein] synthase</fullName>
        <shortName evidence="8">Holo-ACP synthase</shortName>
        <ecNumber evidence="8">2.7.8.7</ecNumber>
    </recommendedName>
    <alternativeName>
        <fullName evidence="8">4'-phosphopantetheinyl transferase AcpS</fullName>
    </alternativeName>
</protein>
<keyword evidence="4 8" id="KW-0276">Fatty acid metabolism</keyword>
<evidence type="ECO:0000256" key="1">
    <source>
        <dbReference type="ARBA" id="ARBA00022516"/>
    </source>
</evidence>
<feature type="binding site" evidence="8">
    <location>
        <position position="56"/>
    </location>
    <ligand>
        <name>Mg(2+)</name>
        <dbReference type="ChEBI" id="CHEBI:18420"/>
    </ligand>
</feature>
<proteinExistence type="inferred from homology"/>
<evidence type="ECO:0000256" key="3">
    <source>
        <dbReference type="ARBA" id="ARBA00022723"/>
    </source>
</evidence>
<gene>
    <name evidence="8" type="primary">acpS</name>
    <name evidence="10" type="ORF">FDF74_05710</name>
</gene>
<keyword evidence="11" id="KW-1185">Reference proteome</keyword>
<keyword evidence="2 8" id="KW-0808">Transferase</keyword>
<dbReference type="Pfam" id="PF01648">
    <property type="entry name" value="ACPS"/>
    <property type="match status" value="1"/>
</dbReference>
<dbReference type="InterPro" id="IPR004568">
    <property type="entry name" value="Ppantetheine-prot_Trfase_dom"/>
</dbReference>
<keyword evidence="3 8" id="KW-0479">Metal-binding</keyword>
<keyword evidence="7 8" id="KW-0275">Fatty acid biosynthesis</keyword>
<dbReference type="NCBIfam" id="TIGR00556">
    <property type="entry name" value="pantethn_trn"/>
    <property type="match status" value="1"/>
</dbReference>
<evidence type="ECO:0000256" key="8">
    <source>
        <dbReference type="HAMAP-Rule" id="MF_00101"/>
    </source>
</evidence>
<evidence type="ECO:0000256" key="2">
    <source>
        <dbReference type="ARBA" id="ARBA00022679"/>
    </source>
</evidence>
<dbReference type="NCBIfam" id="TIGR00516">
    <property type="entry name" value="acpS"/>
    <property type="match status" value="1"/>
</dbReference>
<keyword evidence="6 8" id="KW-0443">Lipid metabolism</keyword>
<evidence type="ECO:0000313" key="11">
    <source>
        <dbReference type="Proteomes" id="UP000473885"/>
    </source>
</evidence>
<evidence type="ECO:0000256" key="4">
    <source>
        <dbReference type="ARBA" id="ARBA00022832"/>
    </source>
</evidence>
<dbReference type="HAMAP" id="MF_00101">
    <property type="entry name" value="AcpS"/>
    <property type="match status" value="1"/>
</dbReference>
<reference evidence="10 11" key="1">
    <citation type="submission" date="2019-04" db="EMBL/GenBank/DDBJ databases">
        <title>Genome sequencing of Clostridium botulinum Groups I-IV and Clostridium butyricum.</title>
        <authorList>
            <person name="Brunt J."/>
            <person name="Van Vliet A.H.M."/>
            <person name="Stringer S.C."/>
            <person name="Carter A.T."/>
            <person name="Peck M.W."/>
        </authorList>
    </citation>
    <scope>NUCLEOTIDE SEQUENCE [LARGE SCALE GENOMIC DNA]</scope>
    <source>
        <strain evidence="10 11">IFR 18/094</strain>
    </source>
</reference>
<dbReference type="EC" id="2.7.8.7" evidence="8"/>
<dbReference type="RefSeq" id="WP_050606467.1">
    <property type="nucleotide sequence ID" value="NZ_CABKUB010000006.1"/>
</dbReference>
<comment type="cofactor">
    <cofactor evidence="8">
        <name>Mg(2+)</name>
        <dbReference type="ChEBI" id="CHEBI:18420"/>
    </cofactor>
</comment>
<dbReference type="GO" id="GO:0005737">
    <property type="term" value="C:cytoplasm"/>
    <property type="evidence" value="ECO:0007669"/>
    <property type="project" value="UniProtKB-SubCell"/>
</dbReference>
<comment type="caution">
    <text evidence="10">The sequence shown here is derived from an EMBL/GenBank/DDBJ whole genome shotgun (WGS) entry which is preliminary data.</text>
</comment>
<dbReference type="OrthoDB" id="517356at2"/>
<keyword evidence="8" id="KW-0963">Cytoplasm</keyword>
<name>A0A6M0R8Z0_9CLOT</name>
<dbReference type="GO" id="GO:0006633">
    <property type="term" value="P:fatty acid biosynthetic process"/>
    <property type="evidence" value="ECO:0007669"/>
    <property type="project" value="UniProtKB-UniRule"/>
</dbReference>
<keyword evidence="1 8" id="KW-0444">Lipid biosynthesis</keyword>
<evidence type="ECO:0000256" key="7">
    <source>
        <dbReference type="ARBA" id="ARBA00023160"/>
    </source>
</evidence>